<dbReference type="InterPro" id="IPR041492">
    <property type="entry name" value="HAD_2"/>
</dbReference>
<gene>
    <name evidence="1" type="ORF">JF50_16510</name>
</gene>
<sequence length="201" mass="22695">MIKGIIFDLDGTLVTSNLDFAMMKAQLGCPREEDLLEFINALPSPYMREEAMSLIHQHEMQDAHQAEFLPGVKQAIYELSNKGFPMAIVTRNFAKAAQIKLERCNLPIELILTRDDAPAKPNPAALNLVAKQWGLPNSACVYVGDYLYDIEAANNANMISCLYSPEITPEYAQKADIIFRHWEAFLPLIEQNNLKFQHQLA</sequence>
<organism evidence="1 2">
    <name type="scientific">Pseudoalteromonas luteoviolacea</name>
    <dbReference type="NCBI Taxonomy" id="43657"/>
    <lineage>
        <taxon>Bacteria</taxon>
        <taxon>Pseudomonadati</taxon>
        <taxon>Pseudomonadota</taxon>
        <taxon>Gammaproteobacteria</taxon>
        <taxon>Alteromonadales</taxon>
        <taxon>Pseudoalteromonadaceae</taxon>
        <taxon>Pseudoalteromonas</taxon>
    </lineage>
</organism>
<dbReference type="InterPro" id="IPR036412">
    <property type="entry name" value="HAD-like_sf"/>
</dbReference>
<dbReference type="Proteomes" id="UP000031327">
    <property type="component" value="Unassembled WGS sequence"/>
</dbReference>
<name>A0A0C1QLH7_9GAMM</name>
<evidence type="ECO:0000313" key="1">
    <source>
        <dbReference type="EMBL" id="KID55937.1"/>
    </source>
</evidence>
<dbReference type="Gene3D" id="1.10.260.80">
    <property type="match status" value="1"/>
</dbReference>
<reference evidence="1 2" key="1">
    <citation type="submission" date="2014-12" db="EMBL/GenBank/DDBJ databases">
        <title>Draft Genome Sequence of Pseudoalteromonas luteoviolacea HI1.</title>
        <authorList>
            <person name="Asahina A.Y."/>
            <person name="Hadfield M.G."/>
        </authorList>
    </citation>
    <scope>NUCLEOTIDE SEQUENCE [LARGE SCALE GENOMIC DNA]</scope>
    <source>
        <strain evidence="1 2">HI1</strain>
    </source>
</reference>
<dbReference type="EMBL" id="JWIC01000007">
    <property type="protein sequence ID" value="KID55937.1"/>
    <property type="molecule type" value="Genomic_DNA"/>
</dbReference>
<proteinExistence type="predicted"/>
<dbReference type="RefSeq" id="WP_039610509.1">
    <property type="nucleotide sequence ID" value="NZ_JWIC01000007.1"/>
</dbReference>
<dbReference type="PANTHER" id="PTHR43885">
    <property type="entry name" value="HALOACID DEHALOGENASE-LIKE HYDROLASE"/>
    <property type="match status" value="1"/>
</dbReference>
<dbReference type="PANTHER" id="PTHR43885:SF1">
    <property type="entry name" value="SUPERFAMILY HYDROLASE, PUTATIVE (AFU_ORTHOLOGUE AFUA_4G13290)-RELATED"/>
    <property type="match status" value="1"/>
</dbReference>
<dbReference type="InterPro" id="IPR006439">
    <property type="entry name" value="HAD-SF_hydro_IA"/>
</dbReference>
<dbReference type="AlphaFoldDB" id="A0A0C1QLH7"/>
<dbReference type="SFLD" id="SFLDS00003">
    <property type="entry name" value="Haloacid_Dehalogenase"/>
    <property type="match status" value="1"/>
</dbReference>
<protein>
    <submittedName>
        <fullName evidence="1">Phosphatase</fullName>
    </submittedName>
</protein>
<dbReference type="NCBIfam" id="TIGR01549">
    <property type="entry name" value="HAD-SF-IA-v1"/>
    <property type="match status" value="1"/>
</dbReference>
<dbReference type="OrthoDB" id="5623813at2"/>
<accession>A0A0C1QLH7</accession>
<evidence type="ECO:0000313" key="2">
    <source>
        <dbReference type="Proteomes" id="UP000031327"/>
    </source>
</evidence>
<dbReference type="Gene3D" id="3.40.50.1000">
    <property type="entry name" value="HAD superfamily/HAD-like"/>
    <property type="match status" value="1"/>
</dbReference>
<dbReference type="SFLD" id="SFLDG01129">
    <property type="entry name" value="C1.5:_HAD__Beta-PGM__Phosphata"/>
    <property type="match status" value="1"/>
</dbReference>
<dbReference type="Pfam" id="PF13419">
    <property type="entry name" value="HAD_2"/>
    <property type="match status" value="1"/>
</dbReference>
<dbReference type="SUPFAM" id="SSF56784">
    <property type="entry name" value="HAD-like"/>
    <property type="match status" value="1"/>
</dbReference>
<comment type="caution">
    <text evidence="1">The sequence shown here is derived from an EMBL/GenBank/DDBJ whole genome shotgun (WGS) entry which is preliminary data.</text>
</comment>
<dbReference type="InterPro" id="IPR023214">
    <property type="entry name" value="HAD_sf"/>
</dbReference>
<dbReference type="NCBIfam" id="TIGR01509">
    <property type="entry name" value="HAD-SF-IA-v3"/>
    <property type="match status" value="1"/>
</dbReference>